<evidence type="ECO:0000256" key="2">
    <source>
        <dbReference type="ARBA" id="ARBA00022771"/>
    </source>
</evidence>
<dbReference type="GO" id="GO:0016020">
    <property type="term" value="C:membrane"/>
    <property type="evidence" value="ECO:0007669"/>
    <property type="project" value="TreeGrafter"/>
</dbReference>
<keyword evidence="3" id="KW-0862">Zinc</keyword>
<evidence type="ECO:0000256" key="5">
    <source>
        <dbReference type="SAM" id="MobiDB-lite"/>
    </source>
</evidence>
<dbReference type="GO" id="GO:0008270">
    <property type="term" value="F:zinc ion binding"/>
    <property type="evidence" value="ECO:0007669"/>
    <property type="project" value="UniProtKB-KW"/>
</dbReference>
<keyword evidence="8" id="KW-1185">Reference proteome</keyword>
<dbReference type="AlphaFoldDB" id="A0AB34HER3"/>
<dbReference type="InterPro" id="IPR032978">
    <property type="entry name" value="ZMYND19"/>
</dbReference>
<feature type="compositionally biased region" description="Basic and acidic residues" evidence="5">
    <location>
        <begin position="152"/>
        <end position="162"/>
    </location>
</feature>
<dbReference type="Proteomes" id="UP001159641">
    <property type="component" value="Unassembled WGS sequence"/>
</dbReference>
<dbReference type="PROSITE" id="PS50865">
    <property type="entry name" value="ZF_MYND_2"/>
    <property type="match status" value="1"/>
</dbReference>
<proteinExistence type="predicted"/>
<dbReference type="EMBL" id="JAIQCJ010001375">
    <property type="protein sequence ID" value="KAJ8790134.1"/>
    <property type="molecule type" value="Genomic_DNA"/>
</dbReference>
<dbReference type="InterPro" id="IPR002893">
    <property type="entry name" value="Znf_MYND"/>
</dbReference>
<keyword evidence="2 4" id="KW-0863">Zinc-finger</keyword>
<dbReference type="GO" id="GO:0005737">
    <property type="term" value="C:cytoplasm"/>
    <property type="evidence" value="ECO:0007669"/>
    <property type="project" value="TreeGrafter"/>
</dbReference>
<dbReference type="PANTHER" id="PTHR46831">
    <property type="entry name" value="ZINC FINGER MYND DOMAIN-CONTAINING PROTEIN 19"/>
    <property type="match status" value="1"/>
</dbReference>
<organism evidence="7 8">
    <name type="scientific">Eschrichtius robustus</name>
    <name type="common">California gray whale</name>
    <name type="synonym">Eschrichtius gibbosus</name>
    <dbReference type="NCBI Taxonomy" id="9764"/>
    <lineage>
        <taxon>Eukaryota</taxon>
        <taxon>Metazoa</taxon>
        <taxon>Chordata</taxon>
        <taxon>Craniata</taxon>
        <taxon>Vertebrata</taxon>
        <taxon>Euteleostomi</taxon>
        <taxon>Mammalia</taxon>
        <taxon>Eutheria</taxon>
        <taxon>Laurasiatheria</taxon>
        <taxon>Artiodactyla</taxon>
        <taxon>Whippomorpha</taxon>
        <taxon>Cetacea</taxon>
        <taxon>Mysticeti</taxon>
        <taxon>Eschrichtiidae</taxon>
        <taxon>Eschrichtius</taxon>
    </lineage>
</organism>
<reference evidence="7 8" key="1">
    <citation type="submission" date="2022-11" db="EMBL/GenBank/DDBJ databases">
        <title>Whole genome sequence of Eschrichtius robustus ER-17-0199.</title>
        <authorList>
            <person name="Bruniche-Olsen A."/>
            <person name="Black A.N."/>
            <person name="Fields C.J."/>
            <person name="Walden K."/>
            <person name="Dewoody J.A."/>
        </authorList>
    </citation>
    <scope>NUCLEOTIDE SEQUENCE [LARGE SCALE GENOMIC DNA]</scope>
    <source>
        <strain evidence="7">ER-17-0199</strain>
        <tissue evidence="7">Blubber</tissue>
    </source>
</reference>
<evidence type="ECO:0000256" key="1">
    <source>
        <dbReference type="ARBA" id="ARBA00022723"/>
    </source>
</evidence>
<name>A0AB34HER3_ESCRO</name>
<evidence type="ECO:0000313" key="7">
    <source>
        <dbReference type="EMBL" id="KAJ8790134.1"/>
    </source>
</evidence>
<evidence type="ECO:0000256" key="4">
    <source>
        <dbReference type="PROSITE-ProRule" id="PRU00134"/>
    </source>
</evidence>
<evidence type="ECO:0000313" key="8">
    <source>
        <dbReference type="Proteomes" id="UP001159641"/>
    </source>
</evidence>
<feature type="domain" description="MYND-type" evidence="6">
    <location>
        <begin position="92"/>
        <end position="143"/>
    </location>
</feature>
<accession>A0AB34HER3</accession>
<keyword evidence="1" id="KW-0479">Metal-binding</keyword>
<dbReference type="Gene3D" id="6.10.140.2220">
    <property type="match status" value="1"/>
</dbReference>
<dbReference type="PANTHER" id="PTHR46831:SF1">
    <property type="entry name" value="ZINC FINGER MYND DOMAIN-CONTAINING PROTEIN 19"/>
    <property type="match status" value="1"/>
</dbReference>
<feature type="region of interest" description="Disordered" evidence="5">
    <location>
        <begin position="152"/>
        <end position="182"/>
    </location>
</feature>
<dbReference type="GO" id="GO:0045202">
    <property type="term" value="C:synapse"/>
    <property type="evidence" value="ECO:0007669"/>
    <property type="project" value="TreeGrafter"/>
</dbReference>
<gene>
    <name evidence="7" type="ORF">J1605_004717</name>
</gene>
<evidence type="ECO:0000256" key="3">
    <source>
        <dbReference type="ARBA" id="ARBA00022833"/>
    </source>
</evidence>
<sequence length="182" mass="20905">MEMVLRYLYMPLTKTEQEGQEGSFLNCCGSDGEVGLGHLSPFQVMHLNAVTVDSRLDNLQLQLPTYPIAEQFPVLNVTWYYNTNGDVVQEEETPCTCYERRSPPCAMTEKQLREFNIRGRCRLARYCGSQCPRKDWCTHKKHCEEKLRPFQHELEPEARGAEQQRSARALGFRSPRDAADAG</sequence>
<dbReference type="SUPFAM" id="SSF144232">
    <property type="entry name" value="HIT/MYND zinc finger-like"/>
    <property type="match status" value="1"/>
</dbReference>
<protein>
    <recommendedName>
        <fullName evidence="6">MYND-type domain-containing protein</fullName>
    </recommendedName>
</protein>
<comment type="caution">
    <text evidence="7">The sequence shown here is derived from an EMBL/GenBank/DDBJ whole genome shotgun (WGS) entry which is preliminary data.</text>
</comment>
<evidence type="ECO:0000259" key="6">
    <source>
        <dbReference type="PROSITE" id="PS50865"/>
    </source>
</evidence>